<sequence length="753" mass="81323">MLPHLFTTWASVSLLSLPHLTRAVTPGGIDEVGNTLVSAMMMFLGSQDKVYILDKVEGNPTQINGHSAWAAEWDLASNTATPMDVITNPFCASGMHFPNGSFVTFGGNGAVGPGGNISNVVGPTGTGFYSSVYQDYDGENVVRILNPCHAGDPLTSCQWYDNSTTLMKRRWYSTAEPLANGTLVIVGGFVNGGYINRNYPNTDPAYEGGAAEPTYEFYPPLSGYTPQVMNFVVNTSGLNSYPHLFLMPSGKIFAQANYSTTLWDYDQNKEYPLPDTPGQIVRVYPASGAVAMLPLTPANNYTPTILFCGGTHIDDALWGNYSYPVANTWEIPASTDCQRITPEPTDGSSPEYVQDDNLPDSRTMGQFIALPDWDPPHHKWCIEWYCWLCYSDRPDYPNALRDEFGPWTGFDACDLTIRTRRKDPAGTLRACSLLPFHDFTIHQPSYFLIASVLIAGSNPNVDYNNNTVYSTEYRAEKFYPPYFSGTRPVPSGVPNTLTYGGNPFDLALENSSYSGDANTAATNTTVVLIRPGFTTHAMNMGQRILQLNNTYTVNDNGTIVLHVSQVPPNANLLTPGPALLFVVVSGIPSNGTMITVGTGDFGTQPLNAVSALPASVNASTSVHGSGSPSPSSSSNHSSTSTGVIVGAIAGGAVILIVLATLVPSKTVTHNPVLPGLPYKENPGRNSDAFIPLQQYNNSAWNVEESQSQVPSPSAYFDHEKGYGSPRPSVQSYDDYYDHPPPSQLTPYAGGRAS</sequence>
<dbReference type="Pfam" id="PF09118">
    <property type="entry name" value="GO-like_E_set"/>
    <property type="match status" value="1"/>
</dbReference>
<dbReference type="InterPro" id="IPR011043">
    <property type="entry name" value="Gal_Oxase/kelch_b-propeller"/>
</dbReference>
<dbReference type="InterPro" id="IPR014756">
    <property type="entry name" value="Ig_E-set"/>
</dbReference>
<organism evidence="7 8">
    <name type="scientific">Hydnum rufescens UP504</name>
    <dbReference type="NCBI Taxonomy" id="1448309"/>
    <lineage>
        <taxon>Eukaryota</taxon>
        <taxon>Fungi</taxon>
        <taxon>Dikarya</taxon>
        <taxon>Basidiomycota</taxon>
        <taxon>Agaricomycotina</taxon>
        <taxon>Agaricomycetes</taxon>
        <taxon>Cantharellales</taxon>
        <taxon>Hydnaceae</taxon>
        <taxon>Hydnum</taxon>
    </lineage>
</organism>
<dbReference type="OrthoDB" id="2019572at2759"/>
<dbReference type="InterPro" id="IPR013783">
    <property type="entry name" value="Ig-like_fold"/>
</dbReference>
<feature type="region of interest" description="Disordered" evidence="2">
    <location>
        <begin position="618"/>
        <end position="639"/>
    </location>
</feature>
<dbReference type="Gene3D" id="2.60.40.10">
    <property type="entry name" value="Immunoglobulins"/>
    <property type="match status" value="1"/>
</dbReference>
<dbReference type="SUPFAM" id="SSF81296">
    <property type="entry name" value="E set domains"/>
    <property type="match status" value="1"/>
</dbReference>
<keyword evidence="8" id="KW-1185">Reference proteome</keyword>
<comment type="caution">
    <text evidence="7">The sequence shown here is derived from an EMBL/GenBank/DDBJ whole genome shotgun (WGS) entry which is preliminary data.</text>
</comment>
<feature type="region of interest" description="Disordered" evidence="2">
    <location>
        <begin position="706"/>
        <end position="753"/>
    </location>
</feature>
<feature type="domain" description="Galactose oxidase-like Early set" evidence="6">
    <location>
        <begin position="487"/>
        <end position="596"/>
    </location>
</feature>
<dbReference type="InterPro" id="IPR037293">
    <property type="entry name" value="Gal_Oxidase_central_sf"/>
</dbReference>
<dbReference type="Pfam" id="PF07250">
    <property type="entry name" value="Glyoxal_oxid_N"/>
    <property type="match status" value="1"/>
</dbReference>
<dbReference type="SUPFAM" id="SSF50965">
    <property type="entry name" value="Galactose oxidase, central domain"/>
    <property type="match status" value="1"/>
</dbReference>
<dbReference type="PANTHER" id="PTHR32208">
    <property type="entry name" value="SECRETED PROTEIN-RELATED"/>
    <property type="match status" value="1"/>
</dbReference>
<dbReference type="InterPro" id="IPR015202">
    <property type="entry name" value="GO-like_E_set"/>
</dbReference>
<accession>A0A9P6DR52</accession>
<dbReference type="AlphaFoldDB" id="A0A9P6DR52"/>
<reference evidence="7" key="1">
    <citation type="journal article" date="2020" name="Nat. Commun.">
        <title>Large-scale genome sequencing of mycorrhizal fungi provides insights into the early evolution of symbiotic traits.</title>
        <authorList>
            <person name="Miyauchi S."/>
            <person name="Kiss E."/>
            <person name="Kuo A."/>
            <person name="Drula E."/>
            <person name="Kohler A."/>
            <person name="Sanchez-Garcia M."/>
            <person name="Morin E."/>
            <person name="Andreopoulos B."/>
            <person name="Barry K.W."/>
            <person name="Bonito G."/>
            <person name="Buee M."/>
            <person name="Carver A."/>
            <person name="Chen C."/>
            <person name="Cichocki N."/>
            <person name="Clum A."/>
            <person name="Culley D."/>
            <person name="Crous P.W."/>
            <person name="Fauchery L."/>
            <person name="Girlanda M."/>
            <person name="Hayes R.D."/>
            <person name="Keri Z."/>
            <person name="LaButti K."/>
            <person name="Lipzen A."/>
            <person name="Lombard V."/>
            <person name="Magnuson J."/>
            <person name="Maillard F."/>
            <person name="Murat C."/>
            <person name="Nolan M."/>
            <person name="Ohm R.A."/>
            <person name="Pangilinan J."/>
            <person name="Pereira M.F."/>
            <person name="Perotto S."/>
            <person name="Peter M."/>
            <person name="Pfister S."/>
            <person name="Riley R."/>
            <person name="Sitrit Y."/>
            <person name="Stielow J.B."/>
            <person name="Szollosi G."/>
            <person name="Zifcakova L."/>
            <person name="Stursova M."/>
            <person name="Spatafora J.W."/>
            <person name="Tedersoo L."/>
            <person name="Vaario L.M."/>
            <person name="Yamada A."/>
            <person name="Yan M."/>
            <person name="Wang P."/>
            <person name="Xu J."/>
            <person name="Bruns T."/>
            <person name="Baldrian P."/>
            <person name="Vilgalys R."/>
            <person name="Dunand C."/>
            <person name="Henrissat B."/>
            <person name="Grigoriev I.V."/>
            <person name="Hibbett D."/>
            <person name="Nagy L.G."/>
            <person name="Martin F.M."/>
        </authorList>
    </citation>
    <scope>NUCLEOTIDE SEQUENCE</scope>
    <source>
        <strain evidence="7">UP504</strain>
    </source>
</reference>
<dbReference type="CDD" id="cd02851">
    <property type="entry name" value="E_set_GO_C"/>
    <property type="match status" value="1"/>
</dbReference>
<evidence type="ECO:0000256" key="2">
    <source>
        <dbReference type="SAM" id="MobiDB-lite"/>
    </source>
</evidence>
<dbReference type="EMBL" id="MU128995">
    <property type="protein sequence ID" value="KAF9511806.1"/>
    <property type="molecule type" value="Genomic_DNA"/>
</dbReference>
<evidence type="ECO:0000256" key="1">
    <source>
        <dbReference type="ARBA" id="ARBA00022729"/>
    </source>
</evidence>
<keyword evidence="3" id="KW-1133">Transmembrane helix</keyword>
<keyword evidence="3" id="KW-0472">Membrane</keyword>
<evidence type="ECO:0000259" key="6">
    <source>
        <dbReference type="Pfam" id="PF09118"/>
    </source>
</evidence>
<evidence type="ECO:0000259" key="5">
    <source>
        <dbReference type="Pfam" id="PF07250"/>
    </source>
</evidence>
<dbReference type="InterPro" id="IPR009880">
    <property type="entry name" value="Glyoxal_oxidase_N"/>
</dbReference>
<gene>
    <name evidence="7" type="ORF">BS47DRAFT_1377092</name>
</gene>
<dbReference type="Proteomes" id="UP000886523">
    <property type="component" value="Unassembled WGS sequence"/>
</dbReference>
<evidence type="ECO:0000256" key="3">
    <source>
        <dbReference type="SAM" id="Phobius"/>
    </source>
</evidence>
<feature type="chain" id="PRO_5040463899" evidence="4">
    <location>
        <begin position="24"/>
        <end position="753"/>
    </location>
</feature>
<protein>
    <submittedName>
        <fullName evidence="7">Copper radical oxidase</fullName>
    </submittedName>
</protein>
<evidence type="ECO:0000313" key="7">
    <source>
        <dbReference type="EMBL" id="KAF9511806.1"/>
    </source>
</evidence>
<dbReference type="Gene3D" id="2.130.10.80">
    <property type="entry name" value="Galactose oxidase/kelch, beta-propeller"/>
    <property type="match status" value="1"/>
</dbReference>
<evidence type="ECO:0000313" key="8">
    <source>
        <dbReference type="Proteomes" id="UP000886523"/>
    </source>
</evidence>
<feature type="transmembrane region" description="Helical" evidence="3">
    <location>
        <begin position="642"/>
        <end position="662"/>
    </location>
</feature>
<feature type="domain" description="Glyoxal oxidase N-terminal" evidence="5">
    <location>
        <begin position="206"/>
        <end position="372"/>
    </location>
</feature>
<dbReference type="PANTHER" id="PTHR32208:SF21">
    <property type="entry name" value="LOW QUALITY PROTEIN: ALDEHYDE OXIDASE GLOX-LIKE"/>
    <property type="match status" value="1"/>
</dbReference>
<proteinExistence type="predicted"/>
<keyword evidence="3" id="KW-0812">Transmembrane</keyword>
<keyword evidence="1 4" id="KW-0732">Signal</keyword>
<name>A0A9P6DR52_9AGAM</name>
<feature type="compositionally biased region" description="Low complexity" evidence="2">
    <location>
        <begin position="619"/>
        <end position="639"/>
    </location>
</feature>
<evidence type="ECO:0000256" key="4">
    <source>
        <dbReference type="SAM" id="SignalP"/>
    </source>
</evidence>
<feature type="signal peptide" evidence="4">
    <location>
        <begin position="1"/>
        <end position="23"/>
    </location>
</feature>